<gene>
    <name evidence="1" type="ORF">UW79_C0013G0041</name>
</gene>
<organism evidence="1 2">
    <name type="scientific">Candidatus Yanofskybacteria bacterium GW2011_GWA2_44_9</name>
    <dbReference type="NCBI Taxonomy" id="1619025"/>
    <lineage>
        <taxon>Bacteria</taxon>
        <taxon>Candidatus Yanofskyibacteriota</taxon>
    </lineage>
</organism>
<protein>
    <submittedName>
        <fullName evidence="1">Uncharacterized protein</fullName>
    </submittedName>
</protein>
<dbReference type="AlphaFoldDB" id="A0A0G1NCI4"/>
<dbReference type="InterPro" id="IPR015813">
    <property type="entry name" value="Pyrv/PenolPyrv_kinase-like_dom"/>
</dbReference>
<comment type="caution">
    <text evidence="1">The sequence shown here is derived from an EMBL/GenBank/DDBJ whole genome shotgun (WGS) entry which is preliminary data.</text>
</comment>
<reference evidence="1 2" key="1">
    <citation type="journal article" date="2015" name="Nature">
        <title>rRNA introns, odd ribosomes, and small enigmatic genomes across a large radiation of phyla.</title>
        <authorList>
            <person name="Brown C.T."/>
            <person name="Hug L.A."/>
            <person name="Thomas B.C."/>
            <person name="Sharon I."/>
            <person name="Castelle C.J."/>
            <person name="Singh A."/>
            <person name="Wilkins M.J."/>
            <person name="Williams K.H."/>
            <person name="Banfield J.F."/>
        </authorList>
    </citation>
    <scope>NUCLEOTIDE SEQUENCE [LARGE SCALE GENOMIC DNA]</scope>
</reference>
<name>A0A0G1NCI4_9BACT</name>
<dbReference type="EMBL" id="LCJR01000013">
    <property type="protein sequence ID" value="KKT81914.1"/>
    <property type="molecule type" value="Genomic_DNA"/>
</dbReference>
<evidence type="ECO:0000313" key="2">
    <source>
        <dbReference type="Proteomes" id="UP000034032"/>
    </source>
</evidence>
<dbReference type="Gene3D" id="3.20.20.60">
    <property type="entry name" value="Phosphoenolpyruvate-binding domains"/>
    <property type="match status" value="1"/>
</dbReference>
<dbReference type="Proteomes" id="UP000034032">
    <property type="component" value="Unassembled WGS sequence"/>
</dbReference>
<evidence type="ECO:0000313" key="1">
    <source>
        <dbReference type="EMBL" id="KKT81914.1"/>
    </source>
</evidence>
<accession>A0A0G1NCI4</accession>
<dbReference type="GO" id="GO:0003824">
    <property type="term" value="F:catalytic activity"/>
    <property type="evidence" value="ECO:0007669"/>
    <property type="project" value="InterPro"/>
</dbReference>
<sequence length="316" mass="35605">MLIATLPTFTSDESLLLSEKILSHEFIYGARYNTGGASPFEPEEILSRLKPIADRCGKRLYVDLEGRQVRIAHWTPFSAESVVLNRDFEIELPGQIYFRGLGWFPIVNVLPEERRIFFSAPSGSSKYYLGESQSTHIVAKEFKVKGYLNGKDKEYISAAIANDLSSFMLSFVESMNDLLDFGFVYGVGAPNPELVIKIESIEGVNFVKKLPRSFTKKVTLMAARDDLFLAHINRRPDFLGALSLIIQRDPKAILASKIMSGLESGYEISLGDIADTALMSKMGYRNFMLSDELSKKFDLAMREWAWLKPADDGQRQ</sequence>
<dbReference type="InterPro" id="IPR040442">
    <property type="entry name" value="Pyrv_kinase-like_dom_sf"/>
</dbReference>
<dbReference type="SUPFAM" id="SSF51621">
    <property type="entry name" value="Phosphoenolpyruvate/pyruvate domain"/>
    <property type="match status" value="1"/>
</dbReference>
<proteinExistence type="predicted"/>